<reference evidence="4 5" key="1">
    <citation type="submission" date="2024-01" db="EMBL/GenBank/DDBJ databases">
        <title>The complete chloroplast genome sequence of Lithospermum erythrorhizon: insights into the phylogenetic relationship among Boraginaceae species and the maternal lineages of purple gromwells.</title>
        <authorList>
            <person name="Okada T."/>
            <person name="Watanabe K."/>
        </authorList>
    </citation>
    <scope>NUCLEOTIDE SEQUENCE [LARGE SCALE GENOMIC DNA]</scope>
</reference>
<evidence type="ECO:0000256" key="1">
    <source>
        <dbReference type="ARBA" id="ARBA00022737"/>
    </source>
</evidence>
<dbReference type="Pfam" id="PF25019">
    <property type="entry name" value="LRR_R13L1-DRL21"/>
    <property type="match status" value="1"/>
</dbReference>
<sequence length="244" mass="27975">MFGQLKLLRTLILRGCDWDQIPEDIGKLIHLSTLDLSHNSTLKSFPETLGDLYNLRYLILEKVEGLSKLPKSIGKLVNLRYVIPEIWLRPNYLEPESLGKLINIRSMKALHVYFQFNNLGYLMNLNQFRGELSVHFESGYIDVADAKQAQLRSKKHLKKLVLQFNEVQVTDSVVEALQSPPNIEELEMLGCRTTRIPSWITILNNLTTLTISQAPNLWSLPHVGKLPSLKKIQICRLSILKFIS</sequence>
<keyword evidence="5" id="KW-1185">Reference proteome</keyword>
<accession>A0AAV3PM40</accession>
<evidence type="ECO:0000313" key="4">
    <source>
        <dbReference type="EMBL" id="GAA0151385.1"/>
    </source>
</evidence>
<dbReference type="InterPro" id="IPR055414">
    <property type="entry name" value="LRR_R13L4/SHOC2-like"/>
</dbReference>
<organism evidence="4 5">
    <name type="scientific">Lithospermum erythrorhizon</name>
    <name type="common">Purple gromwell</name>
    <name type="synonym">Lithospermum officinale var. erythrorhizon</name>
    <dbReference type="NCBI Taxonomy" id="34254"/>
    <lineage>
        <taxon>Eukaryota</taxon>
        <taxon>Viridiplantae</taxon>
        <taxon>Streptophyta</taxon>
        <taxon>Embryophyta</taxon>
        <taxon>Tracheophyta</taxon>
        <taxon>Spermatophyta</taxon>
        <taxon>Magnoliopsida</taxon>
        <taxon>eudicotyledons</taxon>
        <taxon>Gunneridae</taxon>
        <taxon>Pentapetalae</taxon>
        <taxon>asterids</taxon>
        <taxon>lamiids</taxon>
        <taxon>Boraginales</taxon>
        <taxon>Boraginaceae</taxon>
        <taxon>Boraginoideae</taxon>
        <taxon>Lithospermeae</taxon>
        <taxon>Lithospermum</taxon>
    </lineage>
</organism>
<dbReference type="SUPFAM" id="SSF52058">
    <property type="entry name" value="L domain-like"/>
    <property type="match status" value="1"/>
</dbReference>
<dbReference type="InterPro" id="IPR056789">
    <property type="entry name" value="LRR_R13L1-DRL21"/>
</dbReference>
<dbReference type="PANTHER" id="PTHR47186">
    <property type="entry name" value="LEUCINE-RICH REPEAT-CONTAINING PROTEIN 57"/>
    <property type="match status" value="1"/>
</dbReference>
<evidence type="ECO:0000313" key="5">
    <source>
        <dbReference type="Proteomes" id="UP001454036"/>
    </source>
</evidence>
<evidence type="ECO:0000259" key="2">
    <source>
        <dbReference type="Pfam" id="PF23598"/>
    </source>
</evidence>
<dbReference type="PANTHER" id="PTHR47186:SF30">
    <property type="entry name" value="EF-HAND DOMAIN-CONTAINING PROTEIN"/>
    <property type="match status" value="1"/>
</dbReference>
<dbReference type="AlphaFoldDB" id="A0AAV3PM40"/>
<dbReference type="Proteomes" id="UP001454036">
    <property type="component" value="Unassembled WGS sequence"/>
</dbReference>
<name>A0AAV3PM40_LITER</name>
<evidence type="ECO:0000259" key="3">
    <source>
        <dbReference type="Pfam" id="PF25019"/>
    </source>
</evidence>
<protein>
    <submittedName>
        <fullName evidence="4">Uncharacterized protein</fullName>
    </submittedName>
</protein>
<comment type="caution">
    <text evidence="4">The sequence shown here is derived from an EMBL/GenBank/DDBJ whole genome shotgun (WGS) entry which is preliminary data.</text>
</comment>
<dbReference type="EMBL" id="BAABME010001776">
    <property type="protein sequence ID" value="GAA0151385.1"/>
    <property type="molecule type" value="Genomic_DNA"/>
</dbReference>
<feature type="domain" description="Disease resistance R13L4/SHOC-2-like LRR" evidence="2">
    <location>
        <begin position="3"/>
        <end position="80"/>
    </location>
</feature>
<keyword evidence="1" id="KW-0677">Repeat</keyword>
<dbReference type="Gene3D" id="3.80.10.10">
    <property type="entry name" value="Ribonuclease Inhibitor"/>
    <property type="match status" value="1"/>
</dbReference>
<dbReference type="Pfam" id="PF23598">
    <property type="entry name" value="LRR_14"/>
    <property type="match status" value="1"/>
</dbReference>
<proteinExistence type="predicted"/>
<gene>
    <name evidence="4" type="ORF">LIER_10116</name>
</gene>
<dbReference type="InterPro" id="IPR032675">
    <property type="entry name" value="LRR_dom_sf"/>
</dbReference>
<feature type="domain" description="R13L1/DRL21-like LRR repeat region" evidence="3">
    <location>
        <begin position="120"/>
        <end position="235"/>
    </location>
</feature>